<accession>A0AAE1BDP9</accession>
<evidence type="ECO:0000256" key="1">
    <source>
        <dbReference type="SAM" id="Phobius"/>
    </source>
</evidence>
<feature type="transmembrane region" description="Helical" evidence="1">
    <location>
        <begin position="28"/>
        <end position="48"/>
    </location>
</feature>
<keyword evidence="1" id="KW-0812">Transmembrane</keyword>
<keyword evidence="1" id="KW-0472">Membrane</keyword>
<proteinExistence type="predicted"/>
<dbReference type="AlphaFoldDB" id="A0AAE1BDP9"/>
<dbReference type="EMBL" id="JAWDGP010000067">
    <property type="protein sequence ID" value="KAK3804010.1"/>
    <property type="molecule type" value="Genomic_DNA"/>
</dbReference>
<keyword evidence="3" id="KW-1185">Reference proteome</keyword>
<evidence type="ECO:0000313" key="2">
    <source>
        <dbReference type="EMBL" id="KAK3804010.1"/>
    </source>
</evidence>
<name>A0AAE1BDP9_9GAST</name>
<evidence type="ECO:0000313" key="3">
    <source>
        <dbReference type="Proteomes" id="UP001283361"/>
    </source>
</evidence>
<comment type="caution">
    <text evidence="2">The sequence shown here is derived from an EMBL/GenBank/DDBJ whole genome shotgun (WGS) entry which is preliminary data.</text>
</comment>
<protein>
    <submittedName>
        <fullName evidence="2">Uncharacterized protein</fullName>
    </submittedName>
</protein>
<organism evidence="2 3">
    <name type="scientific">Elysia crispata</name>
    <name type="common">lettuce slug</name>
    <dbReference type="NCBI Taxonomy" id="231223"/>
    <lineage>
        <taxon>Eukaryota</taxon>
        <taxon>Metazoa</taxon>
        <taxon>Spiralia</taxon>
        <taxon>Lophotrochozoa</taxon>
        <taxon>Mollusca</taxon>
        <taxon>Gastropoda</taxon>
        <taxon>Heterobranchia</taxon>
        <taxon>Euthyneura</taxon>
        <taxon>Panpulmonata</taxon>
        <taxon>Sacoglossa</taxon>
        <taxon>Placobranchoidea</taxon>
        <taxon>Plakobranchidae</taxon>
        <taxon>Elysia</taxon>
    </lineage>
</organism>
<dbReference type="Proteomes" id="UP001283361">
    <property type="component" value="Unassembled WGS sequence"/>
</dbReference>
<sequence>MTSCPSPQQAHKLALPPASVPSFGLLEYNYAICGVVLVWFGLVFKGACATLTHIPEKLQNGVCVGI</sequence>
<keyword evidence="1" id="KW-1133">Transmembrane helix</keyword>
<reference evidence="2" key="1">
    <citation type="journal article" date="2023" name="G3 (Bethesda)">
        <title>A reference genome for the long-term kleptoplast-retaining sea slug Elysia crispata morphotype clarki.</title>
        <authorList>
            <person name="Eastman K.E."/>
            <person name="Pendleton A.L."/>
            <person name="Shaikh M.A."/>
            <person name="Suttiyut T."/>
            <person name="Ogas R."/>
            <person name="Tomko P."/>
            <person name="Gavelis G."/>
            <person name="Widhalm J.R."/>
            <person name="Wisecaver J.H."/>
        </authorList>
    </citation>
    <scope>NUCLEOTIDE SEQUENCE</scope>
    <source>
        <strain evidence="2">ECLA1</strain>
    </source>
</reference>
<gene>
    <name evidence="2" type="ORF">RRG08_066246</name>
</gene>